<comment type="subcellular location">
    <subcellularLocation>
        <location evidence="1">Cytoplasm</location>
        <location evidence="1">Cytoskeleton</location>
    </subcellularLocation>
</comment>
<reference evidence="7 8" key="1">
    <citation type="submission" date="2016-05" db="EMBL/GenBank/DDBJ databases">
        <title>First whole genome sequencing of Entamoeba histolytica HM1:IMSS-clone-6.</title>
        <authorList>
            <person name="Mukherjee Avik.K."/>
            <person name="Izumyama S."/>
            <person name="Nakada-Tsukui K."/>
            <person name="Nozaki T."/>
        </authorList>
    </citation>
    <scope>NUCLEOTIDE SEQUENCE [LARGE SCALE GENOMIC DNA]</scope>
    <source>
        <strain evidence="7 8">HM1:IMSS clone 6</strain>
    </source>
</reference>
<dbReference type="GO" id="GO:0005885">
    <property type="term" value="C:Arp2/3 protein complex"/>
    <property type="evidence" value="ECO:0007669"/>
    <property type="project" value="InterPro"/>
</dbReference>
<comment type="function">
    <text evidence="5">Functions as component of the Arp2/3 complex which is involved in regulation of actin polymerization and together with an activating nucleation-promoting factor (NPF) mediates the formation of branched actin networks. Arp2/3 complex plays a critical role in the control of cell morphogenesis via the modulation of cell polarity development.</text>
</comment>
<accession>A0A5K1UCW2</accession>
<dbReference type="GO" id="GO:0030833">
    <property type="term" value="P:regulation of actin filament polymerization"/>
    <property type="evidence" value="ECO:0007669"/>
    <property type="project" value="InterPro"/>
</dbReference>
<dbReference type="VEuPathDB" id="AmoebaDB:EHI_103440"/>
<keyword evidence="4 5" id="KW-0206">Cytoskeleton</keyword>
<evidence type="ECO:0000256" key="3">
    <source>
        <dbReference type="ARBA" id="ARBA00022490"/>
    </source>
</evidence>
<dbReference type="Proteomes" id="UP000078387">
    <property type="component" value="Unassembled WGS sequence"/>
</dbReference>
<dbReference type="Pfam" id="PF04699">
    <property type="entry name" value="P16-Arc"/>
    <property type="match status" value="1"/>
</dbReference>
<gene>
    <name evidence="6" type="ORF">CL6EHI_103440</name>
    <name evidence="7" type="ORF">CL6EHI_103700</name>
</gene>
<dbReference type="InterPro" id="IPR006789">
    <property type="entry name" value="ARPC5"/>
</dbReference>
<dbReference type="VEuPathDB" id="AmoebaDB:KM1_231790"/>
<dbReference type="OMA" id="WFNTIYK"/>
<evidence type="ECO:0000313" key="7">
    <source>
        <dbReference type="EMBL" id="GAT92711.1"/>
    </source>
</evidence>
<evidence type="ECO:0000256" key="1">
    <source>
        <dbReference type="ARBA" id="ARBA00004245"/>
    </source>
</evidence>
<evidence type="ECO:0000313" key="6">
    <source>
        <dbReference type="EMBL" id="GAT92685.1"/>
    </source>
</evidence>
<dbReference type="VEuPathDB" id="AmoebaDB:EHI8A_156820"/>
<proteinExistence type="inferred from homology"/>
<organism evidence="7 8">
    <name type="scientific">Entamoeba histolytica</name>
    <dbReference type="NCBI Taxonomy" id="5759"/>
    <lineage>
        <taxon>Eukaryota</taxon>
        <taxon>Amoebozoa</taxon>
        <taxon>Evosea</taxon>
        <taxon>Archamoebae</taxon>
        <taxon>Mastigamoebida</taxon>
        <taxon>Entamoebidae</taxon>
        <taxon>Entamoeba</taxon>
    </lineage>
</organism>
<dbReference type="SUPFAM" id="SSF69103">
    <property type="entry name" value="Arp2/3 complex 16 kDa subunit ARPC5"/>
    <property type="match status" value="1"/>
</dbReference>
<dbReference type="EMBL" id="BDEQ01000001">
    <property type="protein sequence ID" value="GAT92685.1"/>
    <property type="molecule type" value="Genomic_DNA"/>
</dbReference>
<comment type="similarity">
    <text evidence="2 5">Belongs to the ARPC5 family.</text>
</comment>
<dbReference type="AlphaFoldDB" id="A0A5K1UCW2"/>
<sequence>MGEEAPAVDYSAVVEKHLGICDQVIKGGMSIEEGLKEMLDVIPLGCKDTGILEKNAEAILSVLASVKEVKESYISTLSVEEQSWLMMYVYKGLGASENKEATIVPPAQIMFKWFNAIYKVGGDGCVMRAVSRRKAL</sequence>
<dbReference type="VEuPathDB" id="AmoebaDB:EHI5A_173220"/>
<dbReference type="VEuPathDB" id="AmoebaDB:EHI7A_184970"/>
<protein>
    <recommendedName>
        <fullName evidence="5">Actin-related protein 2/3 complex subunit 5</fullName>
    </recommendedName>
</protein>
<evidence type="ECO:0000256" key="4">
    <source>
        <dbReference type="ARBA" id="ARBA00023212"/>
    </source>
</evidence>
<evidence type="ECO:0000256" key="2">
    <source>
        <dbReference type="ARBA" id="ARBA00006084"/>
    </source>
</evidence>
<name>A0A5K1UCW2_ENTHI</name>
<keyword evidence="3" id="KW-0963">Cytoplasm</keyword>
<dbReference type="EMBL" id="BDEQ01000001">
    <property type="protein sequence ID" value="GAT92711.1"/>
    <property type="molecule type" value="Genomic_DNA"/>
</dbReference>
<dbReference type="GO" id="GO:0034314">
    <property type="term" value="P:Arp2/3 complex-mediated actin nucleation"/>
    <property type="evidence" value="ECO:0007669"/>
    <property type="project" value="InterPro"/>
</dbReference>
<comment type="caution">
    <text evidence="7">The sequence shown here is derived from an EMBL/GenBank/DDBJ whole genome shotgun (WGS) entry which is preliminary data.</text>
</comment>
<dbReference type="InterPro" id="IPR036743">
    <property type="entry name" value="ARPC5_sf"/>
</dbReference>
<evidence type="ECO:0000313" key="8">
    <source>
        <dbReference type="Proteomes" id="UP000078387"/>
    </source>
</evidence>
<dbReference type="PANTHER" id="PTHR12644">
    <property type="entry name" value="ARP2/3 COMPLEX 16 KD SUBUNIT P16-ARC"/>
    <property type="match status" value="1"/>
</dbReference>
<evidence type="ECO:0000256" key="5">
    <source>
        <dbReference type="RuleBase" id="RU004301"/>
    </source>
</evidence>
<dbReference type="Gene3D" id="1.25.40.190">
    <property type="entry name" value="Actin-related protein 2/3 complex subunit 5"/>
    <property type="match status" value="1"/>
</dbReference>